<sequence>MPGYSGKQQVDRLLQTMAARNTESSKESIARQALSQNSVLAEDLKAILEQFQHENTRLEFAKFAYKATCDRRNFYFINEAFSYDASIRELEDYIKRR</sequence>
<evidence type="ECO:0000259" key="1">
    <source>
        <dbReference type="Pfam" id="PF14771"/>
    </source>
</evidence>
<dbReference type="AlphaFoldDB" id="A0A2T2YM77"/>
<dbReference type="InterPro" id="IPR028011">
    <property type="entry name" value="DUF4476"/>
</dbReference>
<comment type="caution">
    <text evidence="2">The sequence shown here is derived from an EMBL/GenBank/DDBJ whole genome shotgun (WGS) entry which is preliminary data.</text>
</comment>
<reference evidence="2 3" key="1">
    <citation type="submission" date="2018-03" db="EMBL/GenBank/DDBJ databases">
        <title>Adhaeribacter sp. HMF7605 Genome sequencing and assembly.</title>
        <authorList>
            <person name="Kang H."/>
            <person name="Kang J."/>
            <person name="Cha I."/>
            <person name="Kim H."/>
            <person name="Joh K."/>
        </authorList>
    </citation>
    <scope>NUCLEOTIDE SEQUENCE [LARGE SCALE GENOMIC DNA]</scope>
    <source>
        <strain evidence="2 3">HMF7605</strain>
    </source>
</reference>
<dbReference type="RefSeq" id="WP_106932795.1">
    <property type="nucleotide sequence ID" value="NZ_PYFT01000001.1"/>
</dbReference>
<gene>
    <name evidence="2" type="ORF">AHMF7605_25530</name>
</gene>
<dbReference type="EMBL" id="PYFT01000001">
    <property type="protein sequence ID" value="PSR56616.1"/>
    <property type="molecule type" value="Genomic_DNA"/>
</dbReference>
<dbReference type="Proteomes" id="UP000240357">
    <property type="component" value="Unassembled WGS sequence"/>
</dbReference>
<dbReference type="Pfam" id="PF14771">
    <property type="entry name" value="DUF4476"/>
    <property type="match status" value="1"/>
</dbReference>
<keyword evidence="3" id="KW-1185">Reference proteome</keyword>
<organism evidence="2 3">
    <name type="scientific">Adhaeribacter arboris</name>
    <dbReference type="NCBI Taxonomy" id="2072846"/>
    <lineage>
        <taxon>Bacteria</taxon>
        <taxon>Pseudomonadati</taxon>
        <taxon>Bacteroidota</taxon>
        <taxon>Cytophagia</taxon>
        <taxon>Cytophagales</taxon>
        <taxon>Hymenobacteraceae</taxon>
        <taxon>Adhaeribacter</taxon>
    </lineage>
</organism>
<proteinExistence type="predicted"/>
<evidence type="ECO:0000313" key="2">
    <source>
        <dbReference type="EMBL" id="PSR56616.1"/>
    </source>
</evidence>
<name>A0A2T2YM77_9BACT</name>
<protein>
    <recommendedName>
        <fullName evidence="1">DUF4476 domain-containing protein</fullName>
    </recommendedName>
</protein>
<accession>A0A2T2YM77</accession>
<feature type="domain" description="DUF4476" evidence="1">
    <location>
        <begin position="7"/>
        <end position="94"/>
    </location>
</feature>
<dbReference type="OrthoDB" id="877750at2"/>
<evidence type="ECO:0000313" key="3">
    <source>
        <dbReference type="Proteomes" id="UP000240357"/>
    </source>
</evidence>